<keyword evidence="3 7" id="KW-0812">Transmembrane</keyword>
<dbReference type="Proteomes" id="UP000593567">
    <property type="component" value="Unassembled WGS sequence"/>
</dbReference>
<comment type="similarity">
    <text evidence="2">Belongs to the LIMR family.</text>
</comment>
<feature type="transmembrane region" description="Helical" evidence="7">
    <location>
        <begin position="213"/>
        <end position="233"/>
    </location>
</feature>
<keyword evidence="9" id="KW-1185">Reference proteome</keyword>
<sequence>MAVITHSYMLQQTYFKVAKVTMEYSEAQEKYDDTLEDVRRSVEVIKYNHPFRKYVDTILSKCPEDFRRSLRRNDDYVDYNEQDCSIPTEKSLIKMHINVMTTMRNYTRTQSQKETLLHKAIQLEDDIANQNSSNRYYKRSTGEYNGYLKFLYSPRLEWWWRIVVRSLLLKVFAVTLGVFSAMVVWSECVFFISKPVMSLFAIFINGLGKSHSAYVSIEIISILVLAYLCVCAYRTVFKIRVFNYYYVASNHQTDENSLLFSGMLLSRLTPPLCLNFLSLIQLDSHVTKDNAVLETEYTKIMGHMDVISFIANGFNVYFPIAIVLLCCATIFKLGSRLLHCIGFEQFIDDDISQEIVDEGKSYVQREKIKSARSRDQLQRRTALQNSIRRSELGNKSSASITDWNNYKSCDSTSNNVEARRYSSKSRRGQDSDRIELLSDQDVVDYDPTNVHDGYLRGKQDRSKPSSGGFFDDI</sequence>
<proteinExistence type="inferred from homology"/>
<evidence type="ECO:0000313" key="9">
    <source>
        <dbReference type="Proteomes" id="UP000593567"/>
    </source>
</evidence>
<evidence type="ECO:0000256" key="5">
    <source>
        <dbReference type="ARBA" id="ARBA00023136"/>
    </source>
</evidence>
<dbReference type="InterPro" id="IPR006876">
    <property type="entry name" value="LMBR1-like_membr_prot"/>
</dbReference>
<comment type="subcellular location">
    <subcellularLocation>
        <location evidence="1">Membrane</location>
        <topology evidence="1">Multi-pass membrane protein</topology>
    </subcellularLocation>
</comment>
<dbReference type="AlphaFoldDB" id="A0A7J7IZH9"/>
<evidence type="ECO:0000256" key="7">
    <source>
        <dbReference type="SAM" id="Phobius"/>
    </source>
</evidence>
<feature type="transmembrane region" description="Helical" evidence="7">
    <location>
        <begin position="167"/>
        <end position="193"/>
    </location>
</feature>
<comment type="caution">
    <text evidence="8">The sequence shown here is derived from an EMBL/GenBank/DDBJ whole genome shotgun (WGS) entry which is preliminary data.</text>
</comment>
<name>A0A7J7IZH9_BUGNE</name>
<evidence type="ECO:0000256" key="4">
    <source>
        <dbReference type="ARBA" id="ARBA00022989"/>
    </source>
</evidence>
<evidence type="ECO:0000256" key="2">
    <source>
        <dbReference type="ARBA" id="ARBA00010487"/>
    </source>
</evidence>
<protein>
    <submittedName>
        <fullName evidence="8">LMBRD2</fullName>
    </submittedName>
</protein>
<keyword evidence="4 7" id="KW-1133">Transmembrane helix</keyword>
<feature type="region of interest" description="Disordered" evidence="6">
    <location>
        <begin position="417"/>
        <end position="473"/>
    </location>
</feature>
<evidence type="ECO:0000256" key="6">
    <source>
        <dbReference type="SAM" id="MobiDB-lite"/>
    </source>
</evidence>
<dbReference type="PANTHER" id="PTHR21355:SF0">
    <property type="entry name" value="G-PROTEIN COUPLED RECEPTOR-ASSOCIATED PROTEIN LMBRD2"/>
    <property type="match status" value="1"/>
</dbReference>
<dbReference type="OrthoDB" id="203099at2759"/>
<accession>A0A7J7IZH9</accession>
<dbReference type="GO" id="GO:0016020">
    <property type="term" value="C:membrane"/>
    <property type="evidence" value="ECO:0007669"/>
    <property type="project" value="UniProtKB-SubCell"/>
</dbReference>
<dbReference type="Pfam" id="PF04791">
    <property type="entry name" value="LMBR1"/>
    <property type="match status" value="1"/>
</dbReference>
<organism evidence="8 9">
    <name type="scientific">Bugula neritina</name>
    <name type="common">Brown bryozoan</name>
    <name type="synonym">Sertularia neritina</name>
    <dbReference type="NCBI Taxonomy" id="10212"/>
    <lineage>
        <taxon>Eukaryota</taxon>
        <taxon>Metazoa</taxon>
        <taxon>Spiralia</taxon>
        <taxon>Lophotrochozoa</taxon>
        <taxon>Bryozoa</taxon>
        <taxon>Gymnolaemata</taxon>
        <taxon>Cheilostomatida</taxon>
        <taxon>Flustrina</taxon>
        <taxon>Buguloidea</taxon>
        <taxon>Bugulidae</taxon>
        <taxon>Bugula</taxon>
    </lineage>
</organism>
<dbReference type="InterPro" id="IPR051584">
    <property type="entry name" value="GPCR-associated_LMBR1"/>
</dbReference>
<feature type="transmembrane region" description="Helical" evidence="7">
    <location>
        <begin position="309"/>
        <end position="331"/>
    </location>
</feature>
<dbReference type="EMBL" id="VXIV02003273">
    <property type="protein sequence ID" value="KAF6018831.1"/>
    <property type="molecule type" value="Genomic_DNA"/>
</dbReference>
<reference evidence="8" key="1">
    <citation type="submission" date="2020-06" db="EMBL/GenBank/DDBJ databases">
        <title>Draft genome of Bugula neritina, a colonial animal packing powerful symbionts and potential medicines.</title>
        <authorList>
            <person name="Rayko M."/>
        </authorList>
    </citation>
    <scope>NUCLEOTIDE SEQUENCE [LARGE SCALE GENOMIC DNA]</scope>
    <source>
        <strain evidence="8">Kwan_BN1</strain>
    </source>
</reference>
<evidence type="ECO:0000256" key="1">
    <source>
        <dbReference type="ARBA" id="ARBA00004141"/>
    </source>
</evidence>
<feature type="compositionally biased region" description="Basic and acidic residues" evidence="6">
    <location>
        <begin position="453"/>
        <end position="463"/>
    </location>
</feature>
<evidence type="ECO:0000313" key="8">
    <source>
        <dbReference type="EMBL" id="KAF6018831.1"/>
    </source>
</evidence>
<keyword evidence="5 7" id="KW-0472">Membrane</keyword>
<feature type="compositionally biased region" description="Basic and acidic residues" evidence="6">
    <location>
        <begin position="427"/>
        <end position="436"/>
    </location>
</feature>
<dbReference type="PANTHER" id="PTHR21355">
    <property type="entry name" value="G-PROTEIN COUPLED RECEPTOR-ASSOCIATED PROTEIN LMBRD2"/>
    <property type="match status" value="1"/>
</dbReference>
<evidence type="ECO:0000256" key="3">
    <source>
        <dbReference type="ARBA" id="ARBA00022692"/>
    </source>
</evidence>
<gene>
    <name evidence="8" type="ORF">EB796_022880</name>
</gene>